<reference evidence="1 2" key="1">
    <citation type="submission" date="2011-02" db="EMBL/GenBank/DDBJ databases">
        <title>The Genome Sequence of Sphaeroforma arctica JP610.</title>
        <authorList>
            <consortium name="The Broad Institute Genome Sequencing Platform"/>
            <person name="Russ C."/>
            <person name="Cuomo C."/>
            <person name="Young S.K."/>
            <person name="Zeng Q."/>
            <person name="Gargeya S."/>
            <person name="Alvarado L."/>
            <person name="Berlin A."/>
            <person name="Chapman S.B."/>
            <person name="Chen Z."/>
            <person name="Freedman E."/>
            <person name="Gellesch M."/>
            <person name="Goldberg J."/>
            <person name="Griggs A."/>
            <person name="Gujja S."/>
            <person name="Heilman E."/>
            <person name="Heiman D."/>
            <person name="Howarth C."/>
            <person name="Mehta T."/>
            <person name="Neiman D."/>
            <person name="Pearson M."/>
            <person name="Roberts A."/>
            <person name="Saif S."/>
            <person name="Shea T."/>
            <person name="Shenoy N."/>
            <person name="Sisk P."/>
            <person name="Stolte C."/>
            <person name="Sykes S."/>
            <person name="White J."/>
            <person name="Yandava C."/>
            <person name="Burger G."/>
            <person name="Gray M.W."/>
            <person name="Holland P.W.H."/>
            <person name="King N."/>
            <person name="Lang F.B.F."/>
            <person name="Roger A.J."/>
            <person name="Ruiz-Trillo I."/>
            <person name="Haas B."/>
            <person name="Nusbaum C."/>
            <person name="Birren B."/>
        </authorList>
    </citation>
    <scope>NUCLEOTIDE SEQUENCE [LARGE SCALE GENOMIC DNA]</scope>
    <source>
        <strain evidence="1 2">JP610</strain>
    </source>
</reference>
<keyword evidence="2" id="KW-1185">Reference proteome</keyword>
<sequence length="49" mass="5619">MAESVIELQRRLHEEREALEVAASELMFKIDTKDNSMGRKDTVLAETKV</sequence>
<gene>
    <name evidence="1" type="ORF">SARC_15204</name>
</gene>
<name>A0A0L0F6I4_9EUKA</name>
<dbReference type="EMBL" id="KQ247360">
    <property type="protein sequence ID" value="KNC72244.1"/>
    <property type="molecule type" value="Genomic_DNA"/>
</dbReference>
<dbReference type="GeneID" id="25915708"/>
<protein>
    <submittedName>
        <fullName evidence="1">Uncharacterized protein</fullName>
    </submittedName>
</protein>
<dbReference type="Proteomes" id="UP000054560">
    <property type="component" value="Unassembled WGS sequence"/>
</dbReference>
<accession>A0A0L0F6I4</accession>
<evidence type="ECO:0000313" key="1">
    <source>
        <dbReference type="EMBL" id="KNC72244.1"/>
    </source>
</evidence>
<feature type="non-terminal residue" evidence="1">
    <location>
        <position position="49"/>
    </location>
</feature>
<dbReference type="RefSeq" id="XP_014146146.1">
    <property type="nucleotide sequence ID" value="XM_014290671.1"/>
</dbReference>
<dbReference type="AlphaFoldDB" id="A0A0L0F6I4"/>
<evidence type="ECO:0000313" key="2">
    <source>
        <dbReference type="Proteomes" id="UP000054560"/>
    </source>
</evidence>
<proteinExistence type="predicted"/>
<organism evidence="1 2">
    <name type="scientific">Sphaeroforma arctica JP610</name>
    <dbReference type="NCBI Taxonomy" id="667725"/>
    <lineage>
        <taxon>Eukaryota</taxon>
        <taxon>Ichthyosporea</taxon>
        <taxon>Ichthyophonida</taxon>
        <taxon>Sphaeroforma</taxon>
    </lineage>
</organism>